<dbReference type="AlphaFoldDB" id="A0A564XYL5"/>
<sequence length="143" mass="16177">MPIISTIRPDAEAEILRHKPHCLHSLNHPAQTKTCKKRMTSCKINTFNCIQYCRPASARFLVHTALTDPTPHTLDMRIPFSSLQFATTRVIMISAMPLPTEMELTVCIGVDDKRPSKDFKYFSICELSFPGLKQNLSSMSCAY</sequence>
<organism evidence="1 2">
    <name type="scientific">Hymenolepis diminuta</name>
    <name type="common">Rat tapeworm</name>
    <dbReference type="NCBI Taxonomy" id="6216"/>
    <lineage>
        <taxon>Eukaryota</taxon>
        <taxon>Metazoa</taxon>
        <taxon>Spiralia</taxon>
        <taxon>Lophotrochozoa</taxon>
        <taxon>Platyhelminthes</taxon>
        <taxon>Cestoda</taxon>
        <taxon>Eucestoda</taxon>
        <taxon>Cyclophyllidea</taxon>
        <taxon>Hymenolepididae</taxon>
        <taxon>Hymenolepis</taxon>
    </lineage>
</organism>
<dbReference type="EMBL" id="CABIJS010000028">
    <property type="protein sequence ID" value="VUZ40092.1"/>
    <property type="molecule type" value="Genomic_DNA"/>
</dbReference>
<evidence type="ECO:0000313" key="2">
    <source>
        <dbReference type="Proteomes" id="UP000321570"/>
    </source>
</evidence>
<name>A0A564XYL5_HYMDI</name>
<accession>A0A564XYL5</accession>
<gene>
    <name evidence="1" type="ORF">WMSIL1_LOCUS1214</name>
</gene>
<keyword evidence="2" id="KW-1185">Reference proteome</keyword>
<evidence type="ECO:0000313" key="1">
    <source>
        <dbReference type="EMBL" id="VUZ40092.1"/>
    </source>
</evidence>
<reference evidence="1 2" key="1">
    <citation type="submission" date="2019-07" db="EMBL/GenBank/DDBJ databases">
        <authorList>
            <person name="Jastrzebski P J."/>
            <person name="Paukszto L."/>
            <person name="Jastrzebski P J."/>
        </authorList>
    </citation>
    <scope>NUCLEOTIDE SEQUENCE [LARGE SCALE GENOMIC DNA]</scope>
    <source>
        <strain evidence="1 2">WMS-il1</strain>
    </source>
</reference>
<proteinExistence type="predicted"/>
<protein>
    <submittedName>
        <fullName evidence="1">Uncharacterized protein</fullName>
    </submittedName>
</protein>
<dbReference type="Proteomes" id="UP000321570">
    <property type="component" value="Unassembled WGS sequence"/>
</dbReference>